<comment type="caution">
    <text evidence="1">The sequence shown here is derived from an EMBL/GenBank/DDBJ whole genome shotgun (WGS) entry which is preliminary data.</text>
</comment>
<sequence>MSVFFPHNPWSFSDFFDNSISLSLCSTSSLPPQLPNTCLCKDSPKYCIPTGLILGASAVFFFVENHRAQNCTRSGRRRTIRSMHSDLTINFVILVPRCSTTTYNPHLDLFFRTVLS</sequence>
<dbReference type="Proteomes" id="UP000008988">
    <property type="component" value="Unassembled WGS sequence"/>
</dbReference>
<protein>
    <submittedName>
        <fullName evidence="1">Uncharacterized protein</fullName>
    </submittedName>
</protein>
<evidence type="ECO:0000313" key="1">
    <source>
        <dbReference type="EMBL" id="EDZ69084.1"/>
    </source>
</evidence>
<evidence type="ECO:0000313" key="2">
    <source>
        <dbReference type="Proteomes" id="UP000008988"/>
    </source>
</evidence>
<accession>B5VSK9</accession>
<gene>
    <name evidence="1" type="ORF">AWRI1631_154800</name>
</gene>
<organism evidence="1 2">
    <name type="scientific">Saccharomyces cerevisiae (strain AWRI1631)</name>
    <name type="common">Baker's yeast</name>
    <dbReference type="NCBI Taxonomy" id="545124"/>
    <lineage>
        <taxon>Eukaryota</taxon>
        <taxon>Fungi</taxon>
        <taxon>Dikarya</taxon>
        <taxon>Ascomycota</taxon>
        <taxon>Saccharomycotina</taxon>
        <taxon>Saccharomycetes</taxon>
        <taxon>Saccharomycetales</taxon>
        <taxon>Saccharomycetaceae</taxon>
        <taxon>Saccharomyces</taxon>
    </lineage>
</organism>
<dbReference type="AlphaFoldDB" id="B5VSK9"/>
<reference evidence="1 2" key="1">
    <citation type="journal article" date="2008" name="FEMS Yeast Res.">
        <title>Comparative genome analysis of a Saccharomyces cerevisiae wine strain.</title>
        <authorList>
            <person name="Borneman A.R."/>
            <person name="Forgan A.H."/>
            <person name="Pretorius I.S."/>
            <person name="Chambers P.J."/>
        </authorList>
    </citation>
    <scope>NUCLEOTIDE SEQUENCE [LARGE SCALE GENOMIC DNA]</scope>
    <source>
        <strain evidence="1 2">AWRI1631</strain>
    </source>
</reference>
<dbReference type="EMBL" id="ABSV01002248">
    <property type="protein sequence ID" value="EDZ69084.1"/>
    <property type="molecule type" value="Genomic_DNA"/>
</dbReference>
<proteinExistence type="predicted"/>
<name>B5VSK9_YEAS6</name>